<comment type="caution">
    <text evidence="2">The sequence shown here is derived from an EMBL/GenBank/DDBJ whole genome shotgun (WGS) entry which is preliminary data.</text>
</comment>
<protein>
    <submittedName>
        <fullName evidence="2">SAF domain-containing protein</fullName>
    </submittedName>
</protein>
<organism evidence="2 3">
    <name type="scientific">Candidatus Brachybacterium intestinipullorum</name>
    <dbReference type="NCBI Taxonomy" id="2838512"/>
    <lineage>
        <taxon>Bacteria</taxon>
        <taxon>Bacillati</taxon>
        <taxon>Actinomycetota</taxon>
        <taxon>Actinomycetes</taxon>
        <taxon>Micrococcales</taxon>
        <taxon>Dermabacteraceae</taxon>
        <taxon>Brachybacterium</taxon>
    </lineage>
</organism>
<proteinExistence type="predicted"/>
<evidence type="ECO:0000259" key="1">
    <source>
        <dbReference type="SMART" id="SM00858"/>
    </source>
</evidence>
<dbReference type="Proteomes" id="UP000823854">
    <property type="component" value="Unassembled WGS sequence"/>
</dbReference>
<reference evidence="2" key="2">
    <citation type="submission" date="2021-04" db="EMBL/GenBank/DDBJ databases">
        <authorList>
            <person name="Gilroy R."/>
        </authorList>
    </citation>
    <scope>NUCLEOTIDE SEQUENCE</scope>
    <source>
        <strain evidence="2">CHK130-7132</strain>
    </source>
</reference>
<dbReference type="SMART" id="SM00858">
    <property type="entry name" value="SAF"/>
    <property type="match status" value="1"/>
</dbReference>
<dbReference type="EMBL" id="DWWC01000152">
    <property type="protein sequence ID" value="HJC69568.1"/>
    <property type="molecule type" value="Genomic_DNA"/>
</dbReference>
<dbReference type="Pfam" id="PF08666">
    <property type="entry name" value="SAF"/>
    <property type="match status" value="1"/>
</dbReference>
<evidence type="ECO:0000313" key="2">
    <source>
        <dbReference type="EMBL" id="HJC69568.1"/>
    </source>
</evidence>
<dbReference type="CDD" id="cd11614">
    <property type="entry name" value="SAF_CpaB_FlgA_like"/>
    <property type="match status" value="1"/>
</dbReference>
<sequence>MFARLLPHLPLWRRALRRRRRSLSLLVAALAVVLVLPALVPASMQSTPVVVAAGDLPTGTELGPQHLRTVEVASSLVPGGASSSVAELEGERLAGPVAEGGAVLPADVVGAEGPAIPEGTALVAVPVPEVLLPHLAAGTRIELLMSDPVDGTGSRVPAEIRSLSADAATSGPPVSPGSSGTEALVLVERQSAGDVAHALGAGTVTVSVIG</sequence>
<reference evidence="2" key="1">
    <citation type="journal article" date="2021" name="PeerJ">
        <title>Extensive microbial diversity within the chicken gut microbiome revealed by metagenomics and culture.</title>
        <authorList>
            <person name="Gilroy R."/>
            <person name="Ravi A."/>
            <person name="Getino M."/>
            <person name="Pursley I."/>
            <person name="Horton D.L."/>
            <person name="Alikhan N.F."/>
            <person name="Baker D."/>
            <person name="Gharbi K."/>
            <person name="Hall N."/>
            <person name="Watson M."/>
            <person name="Adriaenssens E.M."/>
            <person name="Foster-Nyarko E."/>
            <person name="Jarju S."/>
            <person name="Secka A."/>
            <person name="Antonio M."/>
            <person name="Oren A."/>
            <person name="Chaudhuri R.R."/>
            <person name="La Ragione R."/>
            <person name="Hildebrand F."/>
            <person name="Pallen M.J."/>
        </authorList>
    </citation>
    <scope>NUCLEOTIDE SEQUENCE</scope>
    <source>
        <strain evidence="2">CHK130-7132</strain>
    </source>
</reference>
<gene>
    <name evidence="2" type="ORF">H9932_07820</name>
</gene>
<feature type="domain" description="SAF" evidence="1">
    <location>
        <begin position="47"/>
        <end position="109"/>
    </location>
</feature>
<evidence type="ECO:0000313" key="3">
    <source>
        <dbReference type="Proteomes" id="UP000823854"/>
    </source>
</evidence>
<name>A0A9D2TI09_9MICO</name>
<dbReference type="AlphaFoldDB" id="A0A9D2TI09"/>
<accession>A0A9D2TI09</accession>
<dbReference type="InterPro" id="IPR013974">
    <property type="entry name" value="SAF"/>
</dbReference>